<keyword evidence="3" id="KW-0325">Glycoprotein</keyword>
<dbReference type="PROSITE" id="PS50240">
    <property type="entry name" value="TRYPSIN_DOM"/>
    <property type="match status" value="1"/>
</dbReference>
<evidence type="ECO:0000256" key="4">
    <source>
        <dbReference type="ARBA" id="ARBA00024195"/>
    </source>
</evidence>
<keyword evidence="1" id="KW-0732">Signal</keyword>
<dbReference type="SMART" id="SM00020">
    <property type="entry name" value="Tryp_SPc"/>
    <property type="match status" value="1"/>
</dbReference>
<proteinExistence type="inferred from homology"/>
<dbReference type="SUPFAM" id="SSF50494">
    <property type="entry name" value="Trypsin-like serine proteases"/>
    <property type="match status" value="1"/>
</dbReference>
<keyword evidence="5" id="KW-0472">Membrane</keyword>
<dbReference type="Gene3D" id="2.40.10.10">
    <property type="entry name" value="Trypsin-like serine proteases"/>
    <property type="match status" value="2"/>
</dbReference>
<dbReference type="CDD" id="cd00190">
    <property type="entry name" value="Tryp_SPc"/>
    <property type="match status" value="1"/>
</dbReference>
<dbReference type="FunFam" id="2.40.10.10:FF:000028">
    <property type="entry name" value="Serine protease easter"/>
    <property type="match status" value="1"/>
</dbReference>
<evidence type="ECO:0000256" key="2">
    <source>
        <dbReference type="ARBA" id="ARBA00023157"/>
    </source>
</evidence>
<protein>
    <recommendedName>
        <fullName evidence="6">Peptidase S1 domain-containing protein</fullName>
    </recommendedName>
</protein>
<evidence type="ECO:0000259" key="6">
    <source>
        <dbReference type="PROSITE" id="PS50240"/>
    </source>
</evidence>
<dbReference type="InterPro" id="IPR009003">
    <property type="entry name" value="Peptidase_S1_PA"/>
</dbReference>
<name>A0A1Y1LMU6_PHOPY</name>
<feature type="domain" description="Peptidase S1" evidence="6">
    <location>
        <begin position="46"/>
        <end position="305"/>
    </location>
</feature>
<dbReference type="GO" id="GO:0004252">
    <property type="term" value="F:serine-type endopeptidase activity"/>
    <property type="evidence" value="ECO:0007669"/>
    <property type="project" value="InterPro"/>
</dbReference>
<accession>A0A1Y1LMU6</accession>
<dbReference type="InterPro" id="IPR043504">
    <property type="entry name" value="Peptidase_S1_PA_chymotrypsin"/>
</dbReference>
<dbReference type="PRINTS" id="PR00722">
    <property type="entry name" value="CHYMOTRYPSIN"/>
</dbReference>
<keyword evidence="5" id="KW-1133">Transmembrane helix</keyword>
<evidence type="ECO:0000313" key="7">
    <source>
        <dbReference type="EMBL" id="JAV74962.1"/>
    </source>
</evidence>
<dbReference type="PANTHER" id="PTHR24256">
    <property type="entry name" value="TRYPTASE-RELATED"/>
    <property type="match status" value="1"/>
</dbReference>
<dbReference type="Pfam" id="PF00089">
    <property type="entry name" value="Trypsin"/>
    <property type="match status" value="1"/>
</dbReference>
<dbReference type="InterPro" id="IPR051487">
    <property type="entry name" value="Ser/Thr_Proteases_Immune/Dev"/>
</dbReference>
<keyword evidence="5" id="KW-0812">Transmembrane</keyword>
<reference evidence="7" key="1">
    <citation type="journal article" date="2016" name="Sci. Rep.">
        <title>Molecular characterization of firefly nuptial gifts: a multi-omics approach sheds light on postcopulatory sexual selection.</title>
        <authorList>
            <person name="Al-Wathiqui N."/>
            <person name="Fallon T.R."/>
            <person name="South A."/>
            <person name="Weng J.K."/>
            <person name="Lewis S.M."/>
        </authorList>
    </citation>
    <scope>NUCLEOTIDE SEQUENCE</scope>
</reference>
<comment type="similarity">
    <text evidence="4">Belongs to the peptidase S1 family. CLIP subfamily.</text>
</comment>
<feature type="transmembrane region" description="Helical" evidence="5">
    <location>
        <begin position="12"/>
        <end position="35"/>
    </location>
</feature>
<dbReference type="EMBL" id="GEZM01051415">
    <property type="protein sequence ID" value="JAV74961.1"/>
    <property type="molecule type" value="Transcribed_RNA"/>
</dbReference>
<dbReference type="InterPro" id="IPR001314">
    <property type="entry name" value="Peptidase_S1A"/>
</dbReference>
<organism evidence="7">
    <name type="scientific">Photinus pyralis</name>
    <name type="common">Common eastern firefly</name>
    <name type="synonym">Lampyris pyralis</name>
    <dbReference type="NCBI Taxonomy" id="7054"/>
    <lineage>
        <taxon>Eukaryota</taxon>
        <taxon>Metazoa</taxon>
        <taxon>Ecdysozoa</taxon>
        <taxon>Arthropoda</taxon>
        <taxon>Hexapoda</taxon>
        <taxon>Insecta</taxon>
        <taxon>Pterygota</taxon>
        <taxon>Neoptera</taxon>
        <taxon>Endopterygota</taxon>
        <taxon>Coleoptera</taxon>
        <taxon>Polyphaga</taxon>
        <taxon>Elateriformia</taxon>
        <taxon>Elateroidea</taxon>
        <taxon>Lampyridae</taxon>
        <taxon>Lampyrinae</taxon>
        <taxon>Photinus</taxon>
    </lineage>
</organism>
<dbReference type="EMBL" id="GEZM01051414">
    <property type="protein sequence ID" value="JAV74962.1"/>
    <property type="molecule type" value="Transcribed_RNA"/>
</dbReference>
<evidence type="ECO:0000256" key="5">
    <source>
        <dbReference type="SAM" id="Phobius"/>
    </source>
</evidence>
<dbReference type="InterPro" id="IPR001254">
    <property type="entry name" value="Trypsin_dom"/>
</dbReference>
<evidence type="ECO:0000256" key="1">
    <source>
        <dbReference type="ARBA" id="ARBA00022729"/>
    </source>
</evidence>
<dbReference type="AlphaFoldDB" id="A0A1Y1LMU6"/>
<dbReference type="GO" id="GO:0006508">
    <property type="term" value="P:proteolysis"/>
    <property type="evidence" value="ECO:0007669"/>
    <property type="project" value="InterPro"/>
</dbReference>
<evidence type="ECO:0000256" key="3">
    <source>
        <dbReference type="ARBA" id="ARBA00023180"/>
    </source>
</evidence>
<sequence length="306" mass="34662">MNFDVLVYIERIIIAIMTSKLVFLYTLLGLAAHALPENNLLETRRYCGFQHSDDYTRNDDSTSLDEFPWIGQLLYNKDNTLKCVGSLINRRYVLTSAHCLLPPTLQFNITGVRFGDYDVTTNQDCVNYTNFGEECSDPTQQFGIEELIPHPEYNSRTFQKDIGLIRLSRAVTYTDYIRPICLPKSKGSEPQSGTQFVSSGWGDERHSIKHTTIKKRILTKLISLEECHRSLGNSASFITHDHLCVTDERGSFTGATDSGAPLMRSVKNQWEQVGVHSFRKLGGSDSPVIYGKVTSYLDWITENVRA</sequence>
<keyword evidence="2" id="KW-1015">Disulfide bond</keyword>